<gene>
    <name evidence="2" type="ORF">QQ020_20600</name>
</gene>
<dbReference type="EMBL" id="JAUJEB010000004">
    <property type="protein sequence ID" value="MDN5214493.1"/>
    <property type="molecule type" value="Genomic_DNA"/>
</dbReference>
<keyword evidence="3" id="KW-1185">Reference proteome</keyword>
<dbReference type="InterPro" id="IPR049874">
    <property type="entry name" value="ROK_cs"/>
</dbReference>
<dbReference type="Pfam" id="PF00480">
    <property type="entry name" value="ROK"/>
    <property type="match status" value="1"/>
</dbReference>
<evidence type="ECO:0000313" key="2">
    <source>
        <dbReference type="EMBL" id="MDN5214493.1"/>
    </source>
</evidence>
<dbReference type="InterPro" id="IPR000600">
    <property type="entry name" value="ROK"/>
</dbReference>
<dbReference type="Proteomes" id="UP001172083">
    <property type="component" value="Unassembled WGS sequence"/>
</dbReference>
<dbReference type="PROSITE" id="PS01125">
    <property type="entry name" value="ROK"/>
    <property type="match status" value="1"/>
</dbReference>
<dbReference type="SUPFAM" id="SSF53067">
    <property type="entry name" value="Actin-like ATPase domain"/>
    <property type="match status" value="1"/>
</dbReference>
<dbReference type="Gene3D" id="3.30.420.40">
    <property type="match status" value="2"/>
</dbReference>
<sequence length="326" mass="34630">MADVVIGIDIGGTITKFGLMTATGKVVFHDNMPTTGFSGFDEYFKALTDKLSLACKKTASQVLGVGVGAPMGNFIEGSIDMATNLGWGKKVPVAGRFSEFFNKPAYLVNDATAAAIGEKTFGLAKKMDDFLLITLGTGLGCGIYVNGKLLHGKHGYAGELGHVTVIPEGRKCNCGRLGCLETYVSASGVMKSVREFKTKKGFENSVLHDEAAYPDSKAVARAAANGDPLAEYIFEFTGEVLASSLANVIAMFNPEAIIFSGGLANAGSLLIGPLEQFLSRKVLHNLRGKTKIYVSKLDSEKIAVLGAASYAWQMIEEHSHNKSLVV</sequence>
<evidence type="ECO:0000256" key="1">
    <source>
        <dbReference type="ARBA" id="ARBA00006479"/>
    </source>
</evidence>
<reference evidence="2" key="1">
    <citation type="submission" date="2023-06" db="EMBL/GenBank/DDBJ databases">
        <title>Genomic of Agaribacillus aureum.</title>
        <authorList>
            <person name="Wang G."/>
        </authorList>
    </citation>
    <scope>NUCLEOTIDE SEQUENCE</scope>
    <source>
        <strain evidence="2">BMA12</strain>
    </source>
</reference>
<dbReference type="InterPro" id="IPR043129">
    <property type="entry name" value="ATPase_NBD"/>
</dbReference>
<evidence type="ECO:0000313" key="3">
    <source>
        <dbReference type="Proteomes" id="UP001172083"/>
    </source>
</evidence>
<dbReference type="PANTHER" id="PTHR18964:SF149">
    <property type="entry name" value="BIFUNCTIONAL UDP-N-ACETYLGLUCOSAMINE 2-EPIMERASE_N-ACETYLMANNOSAMINE KINASE"/>
    <property type="match status" value="1"/>
</dbReference>
<accession>A0ABT8L9Z9</accession>
<dbReference type="RefSeq" id="WP_346759826.1">
    <property type="nucleotide sequence ID" value="NZ_JAUJEB010000004.1"/>
</dbReference>
<comment type="caution">
    <text evidence="2">The sequence shown here is derived from an EMBL/GenBank/DDBJ whole genome shotgun (WGS) entry which is preliminary data.</text>
</comment>
<comment type="similarity">
    <text evidence="1">Belongs to the ROK (NagC/XylR) family.</text>
</comment>
<name>A0ABT8L9Z9_9BACT</name>
<proteinExistence type="inferred from homology"/>
<dbReference type="PANTHER" id="PTHR18964">
    <property type="entry name" value="ROK (REPRESSOR, ORF, KINASE) FAMILY"/>
    <property type="match status" value="1"/>
</dbReference>
<protein>
    <submittedName>
        <fullName evidence="2">ROK family protein</fullName>
    </submittedName>
</protein>
<organism evidence="2 3">
    <name type="scientific">Agaribacillus aureus</name>
    <dbReference type="NCBI Taxonomy" id="3051825"/>
    <lineage>
        <taxon>Bacteria</taxon>
        <taxon>Pseudomonadati</taxon>
        <taxon>Bacteroidota</taxon>
        <taxon>Cytophagia</taxon>
        <taxon>Cytophagales</taxon>
        <taxon>Splendidivirgaceae</taxon>
        <taxon>Agaribacillus</taxon>
    </lineage>
</organism>